<comment type="catalytic activity">
    <reaction evidence="1">
        <text>Thiol-dependent hydrolysis of ester, thioester, amide, peptide and isopeptide bonds formed by the C-terminal Gly of ubiquitin (a 76-residue protein attached to proteins as an intracellular targeting signal).</text>
        <dbReference type="EC" id="3.4.19.12"/>
    </reaction>
</comment>
<dbReference type="InterPro" id="IPR019954">
    <property type="entry name" value="Ubiquitin_CS"/>
</dbReference>
<evidence type="ECO:0000259" key="10">
    <source>
        <dbReference type="PROSITE" id="PS50235"/>
    </source>
</evidence>
<evidence type="ECO:0000256" key="7">
    <source>
        <dbReference type="ARBA" id="ARBA00022807"/>
    </source>
</evidence>
<dbReference type="SUPFAM" id="SSF54001">
    <property type="entry name" value="Cysteine proteinases"/>
    <property type="match status" value="1"/>
</dbReference>
<dbReference type="EMBL" id="MU070136">
    <property type="protein sequence ID" value="KAF5829608.1"/>
    <property type="molecule type" value="Genomic_DNA"/>
</dbReference>
<dbReference type="InterPro" id="IPR018200">
    <property type="entry name" value="USP_CS"/>
</dbReference>
<dbReference type="InterPro" id="IPR000626">
    <property type="entry name" value="Ubiquitin-like_dom"/>
</dbReference>
<accession>A0ABQ7G4S7</accession>
<evidence type="ECO:0000256" key="1">
    <source>
        <dbReference type="ARBA" id="ARBA00000707"/>
    </source>
</evidence>
<dbReference type="InterPro" id="IPR029071">
    <property type="entry name" value="Ubiquitin-like_domsf"/>
</dbReference>
<evidence type="ECO:0000259" key="9">
    <source>
        <dbReference type="PROSITE" id="PS50053"/>
    </source>
</evidence>
<dbReference type="InterPro" id="IPR038765">
    <property type="entry name" value="Papain-like_cys_pep_sf"/>
</dbReference>
<dbReference type="SMART" id="SM00213">
    <property type="entry name" value="UBQ"/>
    <property type="match status" value="1"/>
</dbReference>
<name>A0ABQ7G4S7_DUNSA</name>
<feature type="domain" description="USP" evidence="10">
    <location>
        <begin position="131"/>
        <end position="474"/>
    </location>
</feature>
<evidence type="ECO:0000256" key="6">
    <source>
        <dbReference type="ARBA" id="ARBA00022801"/>
    </source>
</evidence>
<dbReference type="Pfam" id="PF00443">
    <property type="entry name" value="UCH"/>
    <property type="match status" value="1"/>
</dbReference>
<sequence length="480" mass="53883">MNCSSEAVDRTVSVGNKRPRSEMGVVKVSVKWGKEMYKDLEVDTQEQPLAFKSLLFSLSGVPPERQKLMIKGALVGDTEWTPKTTPKEGATFMLMGSAEQVAVEPPKNLPQFLEDLPEAQQQHMETRAYGAGLQNLGNTCYMNSVVQCMYAVEPLREALKQYTPSAAAMGPTMDPITRLVVSAKSLMRELENGGEPFPPFQFLLTLRQTYPQFAQQSNEGFYSQQDAEECWTNLMYAIREKAKEHATSYILRCNIGSSTNHLHEGILLGLRDDREKMSEKVGRTCLWKGTSLITRLPMYLTVQLVRFFYKVDTQNKAKVLRKVSFQHELDVYEFCAPELRQALDGPRAAYKAYQDRRIQQEKDEKNAKGRAAEAASNGSNINNNQVGAAGSLLRRLLTLAASAVTRSELAHSLKDREPGRSADSGHYTAWTKQADGNWVLFDDDVLHIKKGEDILNLSGGGDWHMAYLLIYRAITVPKRV</sequence>
<organism evidence="11 12">
    <name type="scientific">Dunaliella salina</name>
    <name type="common">Green alga</name>
    <name type="synonym">Protococcus salinus</name>
    <dbReference type="NCBI Taxonomy" id="3046"/>
    <lineage>
        <taxon>Eukaryota</taxon>
        <taxon>Viridiplantae</taxon>
        <taxon>Chlorophyta</taxon>
        <taxon>core chlorophytes</taxon>
        <taxon>Chlorophyceae</taxon>
        <taxon>CS clade</taxon>
        <taxon>Chlamydomonadales</taxon>
        <taxon>Dunaliellaceae</taxon>
        <taxon>Dunaliella</taxon>
    </lineage>
</organism>
<evidence type="ECO:0000256" key="2">
    <source>
        <dbReference type="ARBA" id="ARBA00009085"/>
    </source>
</evidence>
<dbReference type="SUPFAM" id="SSF54236">
    <property type="entry name" value="Ubiquitin-like"/>
    <property type="match status" value="1"/>
</dbReference>
<dbReference type="PANTHER" id="PTHR43982:SF1">
    <property type="entry name" value="UBIQUITIN CARBOXYL-TERMINAL HYDROLASE 14"/>
    <property type="match status" value="1"/>
</dbReference>
<reference evidence="11" key="1">
    <citation type="submission" date="2017-08" db="EMBL/GenBank/DDBJ databases">
        <authorList>
            <person name="Polle J.E."/>
            <person name="Barry K."/>
            <person name="Cushman J."/>
            <person name="Schmutz J."/>
            <person name="Tran D."/>
            <person name="Hathwaick L.T."/>
            <person name="Yim W.C."/>
            <person name="Jenkins J."/>
            <person name="Mckie-Krisberg Z.M."/>
            <person name="Prochnik S."/>
            <person name="Lindquist E."/>
            <person name="Dockter R.B."/>
            <person name="Adam C."/>
            <person name="Molina H."/>
            <person name="Bunkerborg J."/>
            <person name="Jin E."/>
            <person name="Buchheim M."/>
            <person name="Magnuson J."/>
        </authorList>
    </citation>
    <scope>NUCLEOTIDE SEQUENCE</scope>
    <source>
        <strain evidence="11">CCAP 19/18</strain>
    </source>
</reference>
<dbReference type="PANTHER" id="PTHR43982">
    <property type="entry name" value="UBIQUITIN CARBOXYL-TERMINAL HYDROLASE"/>
    <property type="match status" value="1"/>
</dbReference>
<dbReference type="PROSITE" id="PS50235">
    <property type="entry name" value="USP_3"/>
    <property type="match status" value="1"/>
</dbReference>
<dbReference type="InterPro" id="IPR044635">
    <property type="entry name" value="UBP14-like"/>
</dbReference>
<evidence type="ECO:0000256" key="5">
    <source>
        <dbReference type="ARBA" id="ARBA00022786"/>
    </source>
</evidence>
<evidence type="ECO:0000256" key="3">
    <source>
        <dbReference type="ARBA" id="ARBA00012759"/>
    </source>
</evidence>
<dbReference type="PROSITE" id="PS50053">
    <property type="entry name" value="UBIQUITIN_2"/>
    <property type="match status" value="1"/>
</dbReference>
<gene>
    <name evidence="11" type="ORF">DUNSADRAFT_15847</name>
</gene>
<evidence type="ECO:0000256" key="4">
    <source>
        <dbReference type="ARBA" id="ARBA00022670"/>
    </source>
</evidence>
<dbReference type="Gene3D" id="3.90.70.10">
    <property type="entry name" value="Cysteine proteinases"/>
    <property type="match status" value="1"/>
</dbReference>
<dbReference type="Gene3D" id="3.10.20.90">
    <property type="entry name" value="Phosphatidylinositol 3-kinase Catalytic Subunit, Chain A, domain 1"/>
    <property type="match status" value="1"/>
</dbReference>
<keyword evidence="5" id="KW-0833">Ubl conjugation pathway</keyword>
<dbReference type="PROSITE" id="PS00972">
    <property type="entry name" value="USP_1"/>
    <property type="match status" value="1"/>
</dbReference>
<dbReference type="InterPro" id="IPR028889">
    <property type="entry name" value="USP"/>
</dbReference>
<keyword evidence="7" id="KW-0788">Thiol protease</keyword>
<evidence type="ECO:0000313" key="12">
    <source>
        <dbReference type="Proteomes" id="UP000815325"/>
    </source>
</evidence>
<comment type="caution">
    <text evidence="11">The sequence shown here is derived from an EMBL/GenBank/DDBJ whole genome shotgun (WGS) entry which is preliminary data.</text>
</comment>
<keyword evidence="12" id="KW-1185">Reference proteome</keyword>
<keyword evidence="6" id="KW-0378">Hydrolase</keyword>
<keyword evidence="4" id="KW-0645">Protease</keyword>
<evidence type="ECO:0000313" key="11">
    <source>
        <dbReference type="EMBL" id="KAF5829608.1"/>
    </source>
</evidence>
<comment type="similarity">
    <text evidence="2">Belongs to the peptidase C19 family.</text>
</comment>
<dbReference type="CDD" id="cd16104">
    <property type="entry name" value="Ubl_USP14_like"/>
    <property type="match status" value="1"/>
</dbReference>
<evidence type="ECO:0000256" key="8">
    <source>
        <dbReference type="SAM" id="MobiDB-lite"/>
    </source>
</evidence>
<dbReference type="InterPro" id="IPR001394">
    <property type="entry name" value="Peptidase_C19_UCH"/>
</dbReference>
<dbReference type="PROSITE" id="PS00299">
    <property type="entry name" value="UBIQUITIN_1"/>
    <property type="match status" value="1"/>
</dbReference>
<protein>
    <recommendedName>
        <fullName evidence="3">ubiquitinyl hydrolase 1</fullName>
        <ecNumber evidence="3">3.4.19.12</ecNumber>
    </recommendedName>
</protein>
<proteinExistence type="inferred from homology"/>
<feature type="domain" description="Ubiquitin-like" evidence="9">
    <location>
        <begin position="26"/>
        <end position="95"/>
    </location>
</feature>
<dbReference type="Proteomes" id="UP000815325">
    <property type="component" value="Unassembled WGS sequence"/>
</dbReference>
<dbReference type="EC" id="3.4.19.12" evidence="3"/>
<feature type="region of interest" description="Disordered" evidence="8">
    <location>
        <begin position="357"/>
        <end position="380"/>
    </location>
</feature>
<feature type="compositionally biased region" description="Basic and acidic residues" evidence="8">
    <location>
        <begin position="357"/>
        <end position="371"/>
    </location>
</feature>